<comment type="caution">
    <text evidence="6">The sequence shown here is derived from an EMBL/GenBank/DDBJ whole genome shotgun (WGS) entry which is preliminary data.</text>
</comment>
<dbReference type="OrthoDB" id="184876at2759"/>
<dbReference type="SUPFAM" id="SSF101152">
    <property type="entry name" value="Mob1/phocein"/>
    <property type="match status" value="1"/>
</dbReference>
<dbReference type="Proteomes" id="UP000663877">
    <property type="component" value="Unassembled WGS sequence"/>
</dbReference>
<keyword evidence="1" id="KW-0862">Zinc</keyword>
<evidence type="ECO:0000256" key="2">
    <source>
        <dbReference type="SAM" id="MobiDB-lite"/>
    </source>
</evidence>
<keyword evidence="7" id="KW-1185">Reference proteome</keyword>
<dbReference type="Pfam" id="PF03637">
    <property type="entry name" value="Mob1_phocein"/>
    <property type="match status" value="1"/>
</dbReference>
<protein>
    <submittedName>
        <fullName evidence="6">Uncharacterized protein</fullName>
    </submittedName>
</protein>
<dbReference type="EMBL" id="CAJNOM010002623">
    <property type="protein sequence ID" value="CAF1635237.1"/>
    <property type="molecule type" value="Genomic_DNA"/>
</dbReference>
<dbReference type="EMBL" id="CAJNOM010002548">
    <property type="protein sequence ID" value="CAF1634187.1"/>
    <property type="molecule type" value="Genomic_DNA"/>
</dbReference>
<feature type="binding site" evidence="1">
    <location>
        <position position="42"/>
    </location>
    <ligand>
        <name>Zn(2+)</name>
        <dbReference type="ChEBI" id="CHEBI:29105"/>
    </ligand>
</feature>
<dbReference type="SMART" id="SM01388">
    <property type="entry name" value="Mob1_phocein"/>
    <property type="match status" value="1"/>
</dbReference>
<keyword evidence="1" id="KW-0479">Metal-binding</keyword>
<dbReference type="InterPro" id="IPR005301">
    <property type="entry name" value="MOB_kinase_act_fam"/>
</dbReference>
<dbReference type="Proteomes" id="UP000663832">
    <property type="component" value="Unassembled WGS sequence"/>
</dbReference>
<feature type="binding site" evidence="1">
    <location>
        <position position="37"/>
    </location>
    <ligand>
        <name>Zn(2+)</name>
        <dbReference type="ChEBI" id="CHEBI:29105"/>
    </ligand>
</feature>
<evidence type="ECO:0000313" key="7">
    <source>
        <dbReference type="Proteomes" id="UP000663832"/>
    </source>
</evidence>
<dbReference type="AlphaFoldDB" id="A0A816D9I6"/>
<reference evidence="6" key="1">
    <citation type="submission" date="2021-02" db="EMBL/GenBank/DDBJ databases">
        <authorList>
            <person name="Nowell W R."/>
        </authorList>
    </citation>
    <scope>NUCLEOTIDE SEQUENCE</scope>
</reference>
<dbReference type="EMBL" id="CAJNOI010002307">
    <property type="protein sequence ID" value="CAF1469105.1"/>
    <property type="molecule type" value="Genomic_DNA"/>
</dbReference>
<dbReference type="InterPro" id="IPR036703">
    <property type="entry name" value="MOB_kinase_act_sf"/>
</dbReference>
<evidence type="ECO:0000313" key="6">
    <source>
        <dbReference type="EMBL" id="CAF1635237.1"/>
    </source>
</evidence>
<dbReference type="EMBL" id="CAJNOI010002229">
    <property type="protein sequence ID" value="CAF1464924.1"/>
    <property type="molecule type" value="Genomic_DNA"/>
</dbReference>
<proteinExistence type="predicted"/>
<sequence length="127" mass="14375">MPQGCFTNRTIKKISIKETSIAKLGSVCRRIYRIFSHAYYHHRSLYDEFEERTHLCRRFTVFAIRYGLIPKDNLIVPINGVNQDIPTIMNQQTSPIKTTPSQPLKNGDSPPSPSSIVPPTLATESDA</sequence>
<evidence type="ECO:0000313" key="5">
    <source>
        <dbReference type="EMBL" id="CAF1634187.1"/>
    </source>
</evidence>
<feature type="compositionally biased region" description="Polar residues" evidence="2">
    <location>
        <begin position="89"/>
        <end position="104"/>
    </location>
</feature>
<evidence type="ECO:0000256" key="1">
    <source>
        <dbReference type="PIRSR" id="PIRSR605301-1"/>
    </source>
</evidence>
<evidence type="ECO:0000313" key="4">
    <source>
        <dbReference type="EMBL" id="CAF1469105.1"/>
    </source>
</evidence>
<gene>
    <name evidence="3" type="ORF">BJG266_LOCUS41187</name>
    <name evidence="4" type="ORF">BJG266_LOCUS41421</name>
    <name evidence="5" type="ORF">QVE165_LOCUS58054</name>
    <name evidence="6" type="ORF">QVE165_LOCUS58279</name>
</gene>
<dbReference type="Gene3D" id="1.20.140.30">
    <property type="entry name" value="MOB kinase activator"/>
    <property type="match status" value="1"/>
</dbReference>
<organism evidence="6 7">
    <name type="scientific">Adineta steineri</name>
    <dbReference type="NCBI Taxonomy" id="433720"/>
    <lineage>
        <taxon>Eukaryota</taxon>
        <taxon>Metazoa</taxon>
        <taxon>Spiralia</taxon>
        <taxon>Gnathifera</taxon>
        <taxon>Rotifera</taxon>
        <taxon>Eurotatoria</taxon>
        <taxon>Bdelloidea</taxon>
        <taxon>Adinetida</taxon>
        <taxon>Adinetidae</taxon>
        <taxon>Adineta</taxon>
    </lineage>
</organism>
<name>A0A816D9I6_9BILA</name>
<evidence type="ECO:0000313" key="3">
    <source>
        <dbReference type="EMBL" id="CAF1464924.1"/>
    </source>
</evidence>
<feature type="region of interest" description="Disordered" evidence="2">
    <location>
        <begin position="89"/>
        <end position="127"/>
    </location>
</feature>
<accession>A0A816D9I6</accession>